<dbReference type="Gene3D" id="3.10.520.10">
    <property type="entry name" value="ApbE-like domains"/>
    <property type="match status" value="1"/>
</dbReference>
<evidence type="ECO:0000256" key="1">
    <source>
        <dbReference type="ARBA" id="ARBA00008282"/>
    </source>
</evidence>
<organism evidence="13 14">
    <name type="scientific">Shewanella marisflavi</name>
    <dbReference type="NCBI Taxonomy" id="260364"/>
    <lineage>
        <taxon>Bacteria</taxon>
        <taxon>Pseudomonadati</taxon>
        <taxon>Pseudomonadota</taxon>
        <taxon>Gammaproteobacteria</taxon>
        <taxon>Alteromonadales</taxon>
        <taxon>Shewanellaceae</taxon>
        <taxon>Shewanella</taxon>
    </lineage>
</organism>
<dbReference type="PANTHER" id="PTHR30040:SF2">
    <property type="entry name" value="FAD:PROTEIN FMN TRANSFERASE"/>
    <property type="match status" value="1"/>
</dbReference>
<evidence type="ECO:0000313" key="13">
    <source>
        <dbReference type="EMBL" id="ASJ96791.1"/>
    </source>
</evidence>
<dbReference type="PANTHER" id="PTHR30040">
    <property type="entry name" value="THIAMINE BIOSYNTHESIS LIPOPROTEIN APBE"/>
    <property type="match status" value="1"/>
</dbReference>
<dbReference type="EMBL" id="CP022272">
    <property type="protein sequence ID" value="ASJ96791.1"/>
    <property type="molecule type" value="Genomic_DNA"/>
</dbReference>
<keyword evidence="5 11" id="KW-0808">Transferase</keyword>
<evidence type="ECO:0000256" key="7">
    <source>
        <dbReference type="ARBA" id="ARBA00022827"/>
    </source>
</evidence>
<evidence type="ECO:0000256" key="11">
    <source>
        <dbReference type="PIRNR" id="PIRNR006268"/>
    </source>
</evidence>
<evidence type="ECO:0000256" key="5">
    <source>
        <dbReference type="ARBA" id="ARBA00022679"/>
    </source>
</evidence>
<dbReference type="GO" id="GO:0016740">
    <property type="term" value="F:transferase activity"/>
    <property type="evidence" value="ECO:0007669"/>
    <property type="project" value="UniProtKB-UniRule"/>
</dbReference>
<keyword evidence="4 11" id="KW-0285">Flavoprotein</keyword>
<dbReference type="GO" id="GO:0046872">
    <property type="term" value="F:metal ion binding"/>
    <property type="evidence" value="ECO:0007669"/>
    <property type="project" value="UniProtKB-UniRule"/>
</dbReference>
<dbReference type="Proteomes" id="UP000198233">
    <property type="component" value="Chromosome"/>
</dbReference>
<dbReference type="AlphaFoldDB" id="A0AAC9TZA2"/>
<comment type="cofactor">
    <cofactor evidence="12">
        <name>Mg(2+)</name>
        <dbReference type="ChEBI" id="CHEBI:18420"/>
    </cofactor>
    <cofactor evidence="12">
        <name>Mn(2+)</name>
        <dbReference type="ChEBI" id="CHEBI:29035"/>
    </cofactor>
    <text evidence="12">Magnesium. Can also use manganese.</text>
</comment>
<comment type="similarity">
    <text evidence="1 11">Belongs to the ApbE family.</text>
</comment>
<evidence type="ECO:0000313" key="14">
    <source>
        <dbReference type="Proteomes" id="UP000198233"/>
    </source>
</evidence>
<feature type="binding site" evidence="12">
    <location>
        <position position="216"/>
    </location>
    <ligand>
        <name>Mg(2+)</name>
        <dbReference type="ChEBI" id="CHEBI:18420"/>
    </ligand>
</feature>
<evidence type="ECO:0000256" key="8">
    <source>
        <dbReference type="ARBA" id="ARBA00022842"/>
    </source>
</evidence>
<dbReference type="KEGG" id="smav:CFF01_09475"/>
<feature type="binding site" evidence="12">
    <location>
        <position position="342"/>
    </location>
    <ligand>
        <name>Mg(2+)</name>
        <dbReference type="ChEBI" id="CHEBI:18420"/>
    </ligand>
</feature>
<evidence type="ECO:0000256" key="4">
    <source>
        <dbReference type="ARBA" id="ARBA00022630"/>
    </source>
</evidence>
<dbReference type="RefSeq" id="WP_088904629.1">
    <property type="nucleotide sequence ID" value="NZ_CP022272.1"/>
</dbReference>
<dbReference type="InterPro" id="IPR024932">
    <property type="entry name" value="ApbE"/>
</dbReference>
<sequence length="390" mass="44009">MKNIFLLINFVITILCSAMGYTAEIDGTAVVLAKEKYSPQVLEKFYQCHGNALIDMEEDRATLTTLNYFGTSISVTLYQAVTELTEATLCNALSVIQDYHYLASNYATYPHVTNIKTINESPTATHHIDAQLVDLIATSIEWHRKSQGYFNVALSPVIDLWREKRFKCLKSPDACELPSEQSLKNAAQYIDINNITLDKQANTVTLAAGMSIDLGGIAKGWMVEKLFDQLRRDGATRFVINAGGNIRHYGQHPSGRDFITAIEDPVCKQSEFTLEKCQTQQGRYHEIISGQNLTVVSSGNYLRYFEVNGKQYHHIIDPNTLYPEKEGVAVTVILSSEHIYADVISTMLFLMPIEQGLKYVNSQPWIEAVWYLNKEGDKITSSDFNKYKLE</sequence>
<evidence type="ECO:0000256" key="3">
    <source>
        <dbReference type="ARBA" id="ARBA00016337"/>
    </source>
</evidence>
<name>A0AAC9TZA2_9GAMM</name>
<accession>A0AAC9TZA2</accession>
<evidence type="ECO:0000256" key="10">
    <source>
        <dbReference type="ARBA" id="ARBA00048540"/>
    </source>
</evidence>
<dbReference type="PIRSF" id="PIRSF006268">
    <property type="entry name" value="ApbE"/>
    <property type="match status" value="1"/>
</dbReference>
<dbReference type="SUPFAM" id="SSF143631">
    <property type="entry name" value="ApbE-like"/>
    <property type="match status" value="1"/>
</dbReference>
<protein>
    <recommendedName>
        <fullName evidence="3 11">FAD:protein FMN transferase</fullName>
        <ecNumber evidence="2 11">2.7.1.180</ecNumber>
    </recommendedName>
    <alternativeName>
        <fullName evidence="9 11">Flavin transferase</fullName>
    </alternativeName>
</protein>
<evidence type="ECO:0000256" key="9">
    <source>
        <dbReference type="ARBA" id="ARBA00031306"/>
    </source>
</evidence>
<comment type="catalytic activity">
    <reaction evidence="10 11">
        <text>L-threonyl-[protein] + FAD = FMN-L-threonyl-[protein] + AMP + H(+)</text>
        <dbReference type="Rhea" id="RHEA:36847"/>
        <dbReference type="Rhea" id="RHEA-COMP:11060"/>
        <dbReference type="Rhea" id="RHEA-COMP:11061"/>
        <dbReference type="ChEBI" id="CHEBI:15378"/>
        <dbReference type="ChEBI" id="CHEBI:30013"/>
        <dbReference type="ChEBI" id="CHEBI:57692"/>
        <dbReference type="ChEBI" id="CHEBI:74257"/>
        <dbReference type="ChEBI" id="CHEBI:456215"/>
        <dbReference type="EC" id="2.7.1.180"/>
    </reaction>
</comment>
<dbReference type="Pfam" id="PF02424">
    <property type="entry name" value="ApbE"/>
    <property type="match status" value="1"/>
</dbReference>
<dbReference type="EC" id="2.7.1.180" evidence="2 11"/>
<proteinExistence type="inferred from homology"/>
<keyword evidence="8 11" id="KW-0460">Magnesium</keyword>
<keyword evidence="7 11" id="KW-0274">FAD</keyword>
<evidence type="ECO:0000256" key="2">
    <source>
        <dbReference type="ARBA" id="ARBA00011955"/>
    </source>
</evidence>
<dbReference type="InterPro" id="IPR003374">
    <property type="entry name" value="ApbE-like_sf"/>
</dbReference>
<keyword evidence="6 11" id="KW-0479">Metal-binding</keyword>
<reference evidence="13 14" key="1">
    <citation type="submission" date="2017-06" db="EMBL/GenBank/DDBJ databases">
        <title>Complete genome sequence of Shewanella marisflavi EP1 associated with anaerobic 2,4-dinitrotoluene reduction and salt tolerance.</title>
        <authorList>
            <person name="Huang J."/>
        </authorList>
    </citation>
    <scope>NUCLEOTIDE SEQUENCE [LARGE SCALE GENOMIC DNA]</scope>
    <source>
        <strain evidence="13 14">EP1</strain>
    </source>
</reference>
<evidence type="ECO:0000256" key="12">
    <source>
        <dbReference type="PIRSR" id="PIRSR006268-2"/>
    </source>
</evidence>
<evidence type="ECO:0000256" key="6">
    <source>
        <dbReference type="ARBA" id="ARBA00022723"/>
    </source>
</evidence>
<gene>
    <name evidence="13" type="ORF">CFF01_09475</name>
</gene>
<feature type="binding site" evidence="12">
    <location>
        <position position="346"/>
    </location>
    <ligand>
        <name>Mg(2+)</name>
        <dbReference type="ChEBI" id="CHEBI:18420"/>
    </ligand>
</feature>